<dbReference type="eggNOG" id="COG3614">
    <property type="taxonomic scope" value="Bacteria"/>
</dbReference>
<dbReference type="CDD" id="cd01949">
    <property type="entry name" value="GGDEF"/>
    <property type="match status" value="1"/>
</dbReference>
<organism evidence="12 14">
    <name type="scientific">Nitrosospira multiformis (strain ATCC 25196 / NCIMB 11849 / C 71)</name>
    <dbReference type="NCBI Taxonomy" id="323848"/>
    <lineage>
        <taxon>Bacteria</taxon>
        <taxon>Pseudomonadati</taxon>
        <taxon>Pseudomonadota</taxon>
        <taxon>Betaproteobacteria</taxon>
        <taxon>Nitrosomonadales</taxon>
        <taxon>Nitrosomonadaceae</taxon>
        <taxon>Nitrosospira</taxon>
    </lineage>
</organism>
<dbReference type="STRING" id="323848.Nmul_A0202"/>
<keyword evidence="3 6" id="KW-1133">Transmembrane helix</keyword>
<feature type="domain" description="PAS" evidence="7">
    <location>
        <begin position="375"/>
        <end position="420"/>
    </location>
</feature>
<dbReference type="Proteomes" id="UP000236751">
    <property type="component" value="Unassembled WGS sequence"/>
</dbReference>
<evidence type="ECO:0000256" key="2">
    <source>
        <dbReference type="ARBA" id="ARBA00022692"/>
    </source>
</evidence>
<dbReference type="EMBL" id="CP000103">
    <property type="protein sequence ID" value="ABB73510.1"/>
    <property type="molecule type" value="Genomic_DNA"/>
</dbReference>
<dbReference type="InterPro" id="IPR001633">
    <property type="entry name" value="EAL_dom"/>
</dbReference>
<evidence type="ECO:0000313" key="15">
    <source>
        <dbReference type="Proteomes" id="UP000236751"/>
    </source>
</evidence>
<dbReference type="InterPro" id="IPR006189">
    <property type="entry name" value="CHASE_dom"/>
</dbReference>
<dbReference type="GO" id="GO:0007165">
    <property type="term" value="P:signal transduction"/>
    <property type="evidence" value="ECO:0007669"/>
    <property type="project" value="UniProtKB-ARBA"/>
</dbReference>
<dbReference type="Pfam" id="PF00563">
    <property type="entry name" value="EAL"/>
    <property type="match status" value="1"/>
</dbReference>
<feature type="domain" description="EAL" evidence="10">
    <location>
        <begin position="797"/>
        <end position="1050"/>
    </location>
</feature>
<reference evidence="13 15" key="4">
    <citation type="submission" date="2016-10" db="EMBL/GenBank/DDBJ databases">
        <authorList>
            <person name="de Groot N.N."/>
        </authorList>
    </citation>
    <scope>NUCLEOTIDE SEQUENCE [LARGE SCALE GENOMIC DNA]</scope>
    <source>
        <strain evidence="13 15">Nl13</strain>
    </source>
</reference>
<dbReference type="SUPFAM" id="SSF141868">
    <property type="entry name" value="EAL domain-like"/>
    <property type="match status" value="1"/>
</dbReference>
<dbReference type="eggNOG" id="COG5001">
    <property type="taxonomic scope" value="Bacteria"/>
</dbReference>
<dbReference type="FunFam" id="3.20.20.450:FF:000001">
    <property type="entry name" value="Cyclic di-GMP phosphodiesterase yahA"/>
    <property type="match status" value="1"/>
</dbReference>
<feature type="domain" description="GGDEF" evidence="11">
    <location>
        <begin position="649"/>
        <end position="788"/>
    </location>
</feature>
<dbReference type="SUPFAM" id="SSF55073">
    <property type="entry name" value="Nucleotide cyclase"/>
    <property type="match status" value="1"/>
</dbReference>
<dbReference type="InterPro" id="IPR029787">
    <property type="entry name" value="Nucleotide_cyclase"/>
</dbReference>
<evidence type="ECO:0000256" key="1">
    <source>
        <dbReference type="ARBA" id="ARBA00004370"/>
    </source>
</evidence>
<dbReference type="CDD" id="cd00130">
    <property type="entry name" value="PAS"/>
    <property type="match status" value="2"/>
</dbReference>
<dbReference type="PROSITE" id="PS50883">
    <property type="entry name" value="EAL"/>
    <property type="match status" value="1"/>
</dbReference>
<feature type="domain" description="CHASE" evidence="9">
    <location>
        <begin position="145"/>
        <end position="304"/>
    </location>
</feature>
<feature type="domain" description="PAC" evidence="8">
    <location>
        <begin position="565"/>
        <end position="617"/>
    </location>
</feature>
<evidence type="ECO:0000256" key="6">
    <source>
        <dbReference type="SAM" id="Phobius"/>
    </source>
</evidence>
<dbReference type="SMART" id="SM00267">
    <property type="entry name" value="GGDEF"/>
    <property type="match status" value="1"/>
</dbReference>
<evidence type="ECO:0000313" key="14">
    <source>
        <dbReference type="Proteomes" id="UP000002718"/>
    </source>
</evidence>
<evidence type="ECO:0000259" key="9">
    <source>
        <dbReference type="PROSITE" id="PS50839"/>
    </source>
</evidence>
<dbReference type="InterPro" id="IPR001610">
    <property type="entry name" value="PAC"/>
</dbReference>
<dbReference type="Gene3D" id="3.30.70.270">
    <property type="match status" value="1"/>
</dbReference>
<dbReference type="InterPro" id="IPR013656">
    <property type="entry name" value="PAS_4"/>
</dbReference>
<keyword evidence="4 6" id="KW-0472">Membrane</keyword>
<dbReference type="SMART" id="SM00086">
    <property type="entry name" value="PAC"/>
    <property type="match status" value="1"/>
</dbReference>
<dbReference type="SMART" id="SM00091">
    <property type="entry name" value="PAS"/>
    <property type="match status" value="2"/>
</dbReference>
<evidence type="ECO:0000313" key="12">
    <source>
        <dbReference type="EMBL" id="ABB73510.1"/>
    </source>
</evidence>
<proteinExistence type="predicted"/>
<dbReference type="SUPFAM" id="SSF55785">
    <property type="entry name" value="PYP-like sensor domain (PAS domain)"/>
    <property type="match status" value="2"/>
</dbReference>
<dbReference type="Proteomes" id="UP000002718">
    <property type="component" value="Chromosome"/>
</dbReference>
<dbReference type="InterPro" id="IPR000700">
    <property type="entry name" value="PAS-assoc_C"/>
</dbReference>
<dbReference type="eggNOG" id="COG5000">
    <property type="taxonomic scope" value="Bacteria"/>
</dbReference>
<dbReference type="Pfam" id="PF03924">
    <property type="entry name" value="CHASE"/>
    <property type="match status" value="1"/>
</dbReference>
<dbReference type="HOGENOM" id="CLU_000445_70_59_4"/>
<reference evidence="12 14" key="3">
    <citation type="journal article" date="2008" name="Appl. Environ. Microbiol.">
        <title>Complete genome sequence of Nitrosospira multiformis, an ammonia-oxidizing bacterium from the soil environment.</title>
        <authorList>
            <person name="Norton J.M."/>
            <person name="Klotz M.G."/>
            <person name="Stein L.Y."/>
            <person name="Arp D.J."/>
            <person name="Bottomley P.J."/>
            <person name="Chain P.S."/>
            <person name="Hauser L.J."/>
            <person name="Land M.L."/>
            <person name="Larimer F.W."/>
            <person name="Shin M.W."/>
            <person name="Starkenburg S.R."/>
        </authorList>
    </citation>
    <scope>NUCLEOTIDE SEQUENCE [LARGE SCALE GENOMIC DNA]</scope>
    <source>
        <strain evidence="12">ATCC 25196</strain>
        <strain evidence="14">ATCC 25196 / NCIMB 11849 / C 71</strain>
    </source>
</reference>
<evidence type="ECO:0000259" key="10">
    <source>
        <dbReference type="PROSITE" id="PS50883"/>
    </source>
</evidence>
<evidence type="ECO:0000259" key="7">
    <source>
        <dbReference type="PROSITE" id="PS50112"/>
    </source>
</evidence>
<dbReference type="GO" id="GO:0016020">
    <property type="term" value="C:membrane"/>
    <property type="evidence" value="ECO:0007669"/>
    <property type="project" value="UniProtKB-SubCell"/>
</dbReference>
<keyword evidence="14" id="KW-1185">Reference proteome</keyword>
<accession>Q2YCL1</accession>
<feature type="domain" description="PAS" evidence="7">
    <location>
        <begin position="495"/>
        <end position="547"/>
    </location>
</feature>
<dbReference type="RefSeq" id="WP_011379564.1">
    <property type="nucleotide sequence ID" value="NC_007614.1"/>
</dbReference>
<dbReference type="InterPro" id="IPR035965">
    <property type="entry name" value="PAS-like_dom_sf"/>
</dbReference>
<dbReference type="InterPro" id="IPR000160">
    <property type="entry name" value="GGDEF_dom"/>
</dbReference>
<dbReference type="InterPro" id="IPR035919">
    <property type="entry name" value="EAL_sf"/>
</dbReference>
<name>Q2YCL1_NITMU</name>
<reference evidence="14" key="1">
    <citation type="submission" date="2005-08" db="EMBL/GenBank/DDBJ databases">
        <title>Complete sequence of chromosome 1 of Nitrosospira multiformis ATCC 25196.</title>
        <authorList>
            <person name="Copeland A."/>
            <person name="Lucas S."/>
            <person name="Lapidus A."/>
            <person name="Barry K."/>
            <person name="Detter J.C."/>
            <person name="Glavina T."/>
            <person name="Hammon N."/>
            <person name="Israni S."/>
            <person name="Pitluck S."/>
            <person name="Chain P."/>
            <person name="Malfatti S."/>
            <person name="Shin M."/>
            <person name="Vergez L."/>
            <person name="Schmutz J."/>
            <person name="Larimer F."/>
            <person name="Land M."/>
            <person name="Hauser L."/>
            <person name="Kyrpides N."/>
            <person name="Lykidis A."/>
            <person name="Richardson P."/>
        </authorList>
    </citation>
    <scope>NUCLEOTIDE SEQUENCE [LARGE SCALE GENOMIC DNA]</scope>
    <source>
        <strain evidence="14">ATCC 25196 / NCIMB 11849 / C 71</strain>
    </source>
</reference>
<dbReference type="PROSITE" id="PS50839">
    <property type="entry name" value="CHASE"/>
    <property type="match status" value="1"/>
</dbReference>
<dbReference type="Pfam" id="PF00990">
    <property type="entry name" value="GGDEF"/>
    <property type="match status" value="1"/>
</dbReference>
<dbReference type="PROSITE" id="PS50113">
    <property type="entry name" value="PAC"/>
    <property type="match status" value="1"/>
</dbReference>
<evidence type="ECO:0000259" key="11">
    <source>
        <dbReference type="PROSITE" id="PS50887"/>
    </source>
</evidence>
<dbReference type="PANTHER" id="PTHR44757:SF2">
    <property type="entry name" value="BIOFILM ARCHITECTURE MAINTENANCE PROTEIN MBAA"/>
    <property type="match status" value="1"/>
</dbReference>
<feature type="transmembrane region" description="Helical" evidence="6">
    <location>
        <begin position="20"/>
        <end position="40"/>
    </location>
</feature>
<protein>
    <submittedName>
        <fullName evidence="12">Diguanylate cyclase/phosphodiesterase with PAS/PAC and Chase sensor(S)</fullName>
    </submittedName>
</protein>
<dbReference type="OrthoDB" id="9813903at2"/>
<dbReference type="AlphaFoldDB" id="Q2YCL1"/>
<evidence type="ECO:0000256" key="3">
    <source>
        <dbReference type="ARBA" id="ARBA00022989"/>
    </source>
</evidence>
<evidence type="ECO:0000256" key="5">
    <source>
        <dbReference type="ARBA" id="ARBA00051114"/>
    </source>
</evidence>
<dbReference type="PANTHER" id="PTHR44757">
    <property type="entry name" value="DIGUANYLATE CYCLASE DGCP"/>
    <property type="match status" value="1"/>
</dbReference>
<comment type="subcellular location">
    <subcellularLocation>
        <location evidence="1">Membrane</location>
    </subcellularLocation>
</comment>
<dbReference type="PROSITE" id="PS50887">
    <property type="entry name" value="GGDEF"/>
    <property type="match status" value="1"/>
</dbReference>
<keyword evidence="2 6" id="KW-0812">Transmembrane</keyword>
<dbReference type="FunFam" id="3.30.70.270:FF:000001">
    <property type="entry name" value="Diguanylate cyclase domain protein"/>
    <property type="match status" value="1"/>
</dbReference>
<dbReference type="Pfam" id="PF13426">
    <property type="entry name" value="PAS_9"/>
    <property type="match status" value="1"/>
</dbReference>
<dbReference type="InterPro" id="IPR052155">
    <property type="entry name" value="Biofilm_reg_signaling"/>
</dbReference>
<dbReference type="SMART" id="SM01079">
    <property type="entry name" value="CHASE"/>
    <property type="match status" value="1"/>
</dbReference>
<comment type="catalytic activity">
    <reaction evidence="5">
        <text>3',3'-c-di-GMP + H2O = 5'-phosphoguanylyl(3'-&gt;5')guanosine + H(+)</text>
        <dbReference type="Rhea" id="RHEA:24902"/>
        <dbReference type="ChEBI" id="CHEBI:15377"/>
        <dbReference type="ChEBI" id="CHEBI:15378"/>
        <dbReference type="ChEBI" id="CHEBI:58754"/>
        <dbReference type="ChEBI" id="CHEBI:58805"/>
        <dbReference type="EC" id="3.1.4.52"/>
    </reaction>
    <physiologicalReaction direction="left-to-right" evidence="5">
        <dbReference type="Rhea" id="RHEA:24903"/>
    </physiologicalReaction>
</comment>
<dbReference type="NCBIfam" id="TIGR00254">
    <property type="entry name" value="GGDEF"/>
    <property type="match status" value="1"/>
</dbReference>
<dbReference type="CDD" id="cd01948">
    <property type="entry name" value="EAL"/>
    <property type="match status" value="1"/>
</dbReference>
<evidence type="ECO:0000259" key="8">
    <source>
        <dbReference type="PROSITE" id="PS50113"/>
    </source>
</evidence>
<sequence>MDTEIHNPHIPGGRPPSRPAIAALTFVIFMSLTLASWSVVQDLQERHENTRFDKRVAEVIHKIEHHFSGYEQVLKGALGHLLASPSVSRNEWRTYVNALRINDRYPGIHGIGFAKYIPRSGLAAHTEEVRAEGFPSYKVWPGTPRQEYTSIIYLEPFTGSNLRAFGYDMFSNAVRRAAMSRARDTGEVALTRKVKLVQETGEDIQAGVLMYLPYYGAANLPKTVEERRASLGGYVYAPFRMVDFVRATLGSELDILDLRIFDGKAMAEDSLLFDSVKHRSGPSPVPKFKRVIPISLYGQTWALEASSRPAFEKAIKNYEALLVLLGGFVVSMLTAMVSFVLSGNKEKAAALGHVNKKLLLAMEEQQATTRELSNAKLRTERILESITDAFYTLDREWRFTYVNKEAENLLQRNREDLLGRVCWEEFKETAGTTFDREYHRALMENRTVTFEEFYVPLDEWFEVHAYPSEEGLTVYFRDITERKESEQARQEAHVRIRQQASLLDKATDAIIVFGMDNCIEFWNQGAERLYGWTSEEVMGREVEMLYDNVAVFDEANRALLSSGEWRGELAQRRRDQSMLNVEAHWTLVRNDDGEPQAIFAINTDITQRKSAENEILHLALYDSLTGLPNRRLLLDRLGHALAVSARNQRMGALLFIDLDNFKLLNDTLGHDMGDLLLRQVAPRLSSCVRESDTVARLGGDEFVVILMGDFGEDHDEALTQISTICERIRSAFIQPFNLDPYIHHITPSIGIALFNDQSQTTNELLKRADLAMYQAKASGRNAMRFFDPDMQAAMNARAILESELYKSWERNEFILHYQLQVDSRGIIGAEALVRWQHPRRGLLPPSEFIPQAEETGLILPLGEWVLETACNQLASWALQPETVQLNLSVNVSSLQFCQPDFVEQVISILDRTGANPQRLKLELTESILVHDMDDTIAKMMTLKARGVGFALDDFGIGYSSLYYLKRLPLDWVKIDRSFVRDVLTDNNDATIVRTILLLAKSMGLAVIAEGVETGAQKDFLASHGCTAYQGYLFSRPLPLEQFERFVQPAAGGAV</sequence>
<dbReference type="EMBL" id="FNVK01000010">
    <property type="protein sequence ID" value="SEF82262.1"/>
    <property type="molecule type" value="Genomic_DNA"/>
</dbReference>
<dbReference type="Gene3D" id="3.30.450.20">
    <property type="entry name" value="PAS domain"/>
    <property type="match status" value="2"/>
</dbReference>
<dbReference type="InterPro" id="IPR000014">
    <property type="entry name" value="PAS"/>
</dbReference>
<dbReference type="InterPro" id="IPR042240">
    <property type="entry name" value="CHASE_sf"/>
</dbReference>
<dbReference type="Pfam" id="PF08448">
    <property type="entry name" value="PAS_4"/>
    <property type="match status" value="1"/>
</dbReference>
<dbReference type="Gene3D" id="3.30.450.350">
    <property type="entry name" value="CHASE domain"/>
    <property type="match status" value="1"/>
</dbReference>
<evidence type="ECO:0000313" key="13">
    <source>
        <dbReference type="EMBL" id="SEF82262.1"/>
    </source>
</evidence>
<dbReference type="NCBIfam" id="TIGR00229">
    <property type="entry name" value="sensory_box"/>
    <property type="match status" value="2"/>
</dbReference>
<dbReference type="GO" id="GO:0071111">
    <property type="term" value="F:cyclic-guanylate-specific phosphodiesterase activity"/>
    <property type="evidence" value="ECO:0007669"/>
    <property type="project" value="UniProtKB-EC"/>
</dbReference>
<dbReference type="GO" id="GO:0071732">
    <property type="term" value="P:cellular response to nitric oxide"/>
    <property type="evidence" value="ECO:0007669"/>
    <property type="project" value="UniProtKB-ARBA"/>
</dbReference>
<dbReference type="PROSITE" id="PS50112">
    <property type="entry name" value="PAS"/>
    <property type="match status" value="2"/>
</dbReference>
<dbReference type="InterPro" id="IPR043128">
    <property type="entry name" value="Rev_trsase/Diguanyl_cyclase"/>
</dbReference>
<dbReference type="SMART" id="SM00052">
    <property type="entry name" value="EAL"/>
    <property type="match status" value="1"/>
</dbReference>
<gene>
    <name evidence="12" type="ordered locus">Nmul_A0202</name>
    <name evidence="13" type="ORF">SAMN05216403_11095</name>
</gene>
<dbReference type="KEGG" id="nmu:Nmul_A0202"/>
<feature type="transmembrane region" description="Helical" evidence="6">
    <location>
        <begin position="320"/>
        <end position="341"/>
    </location>
</feature>
<evidence type="ECO:0000256" key="4">
    <source>
        <dbReference type="ARBA" id="ARBA00023136"/>
    </source>
</evidence>
<dbReference type="Gene3D" id="3.20.20.450">
    <property type="entry name" value="EAL domain"/>
    <property type="match status" value="1"/>
</dbReference>
<reference evidence="12" key="2">
    <citation type="submission" date="2005-08" db="EMBL/GenBank/DDBJ databases">
        <title>Complete sequence of Chromosome 1 of Nitrosospira multiformis ATCC 25196.</title>
        <authorList>
            <consortium name="US DOE Joint Genome Institute"/>
            <person name="Copeland A."/>
            <person name="Lucas S."/>
            <person name="Lapidus A."/>
            <person name="Barry K."/>
            <person name="Detter J.C."/>
            <person name="Glavina T."/>
            <person name="Hammon N."/>
            <person name="Israni S."/>
            <person name="Pitluck S."/>
            <person name="Chain P."/>
            <person name="Malfatti S."/>
            <person name="Shin M."/>
            <person name="Vergez L."/>
            <person name="Schmutz J."/>
            <person name="Larimer F."/>
            <person name="Land M."/>
            <person name="Hauser L."/>
            <person name="Kyrpides N."/>
            <person name="Lykidis A."/>
            <person name="Richardson P."/>
        </authorList>
    </citation>
    <scope>NUCLEOTIDE SEQUENCE</scope>
    <source>
        <strain evidence="12">ATCC 25196</strain>
    </source>
</reference>